<dbReference type="InterPro" id="IPR055270">
    <property type="entry name" value="Glyco_tran_10_C"/>
</dbReference>
<evidence type="ECO:0000256" key="12">
    <source>
        <dbReference type="RuleBase" id="RU003832"/>
    </source>
</evidence>
<comment type="caution">
    <text evidence="14">The sequence shown here is derived from an EMBL/GenBank/DDBJ whole genome shotgun (WGS) entry which is preliminary data.</text>
</comment>
<evidence type="ECO:0000256" key="4">
    <source>
        <dbReference type="ARBA" id="ARBA00022676"/>
    </source>
</evidence>
<sequence length="215" mass="25002">MERGLKDSNKEPTWQSVLKTMKLKTMAVLQLVSNCETRSRREQYVKVLSKYIPVTVLGECSKTQCNDSCAEHQLLIHRFYLAFENSICKDYVTEKFFRPLHKFSVPIVLKRSIMDGIAPNHSFIAVDDFTSPKKLAEYLHFLMKNDTEYLSYFEWTKKCIFDNYPGVKSTCRLCEMAHKTSMKTYVVKDVWNWMFNKSECDSGSFLSGFLNGNSS</sequence>
<protein>
    <recommendedName>
        <fullName evidence="12">Fucosyltransferase</fullName>
        <ecNumber evidence="12">2.4.1.-</ecNumber>
    </recommendedName>
</protein>
<keyword evidence="11" id="KW-0325">Glycoprotein</keyword>
<keyword evidence="15" id="KW-1185">Reference proteome</keyword>
<dbReference type="FunFam" id="3.40.50.11660:FF:000002">
    <property type="entry name" value="Alpha-(1,3)-fucosyltransferase"/>
    <property type="match status" value="1"/>
</dbReference>
<comment type="similarity">
    <text evidence="3 12">Belongs to the glycosyltransferase 10 family.</text>
</comment>
<reference evidence="14 15" key="1">
    <citation type="submission" date="2024-08" db="EMBL/GenBank/DDBJ databases">
        <title>Gnathostoma spinigerum genome.</title>
        <authorList>
            <person name="Gonzalez-Bertolin B."/>
            <person name="Monzon S."/>
            <person name="Zaballos A."/>
            <person name="Jimenez P."/>
            <person name="Dekumyoy P."/>
            <person name="Varona S."/>
            <person name="Cuesta I."/>
            <person name="Sumanam S."/>
            <person name="Adisakwattana P."/>
            <person name="Gasser R.B."/>
            <person name="Hernandez-Gonzalez A."/>
            <person name="Young N.D."/>
            <person name="Perteguer M.J."/>
        </authorList>
    </citation>
    <scope>NUCLEOTIDE SEQUENCE [LARGE SCALE GENOMIC DNA]</scope>
    <source>
        <strain evidence="14">AL3</strain>
        <tissue evidence="14">Liver</tissue>
    </source>
</reference>
<dbReference type="InterPro" id="IPR001503">
    <property type="entry name" value="Glyco_trans_10"/>
</dbReference>
<dbReference type="PANTHER" id="PTHR48438">
    <property type="entry name" value="ALPHA-(1,3)-FUCOSYLTRANSFERASE C-RELATED"/>
    <property type="match status" value="1"/>
</dbReference>
<dbReference type="EMBL" id="JBGFUD010005670">
    <property type="protein sequence ID" value="MFH4980517.1"/>
    <property type="molecule type" value="Genomic_DNA"/>
</dbReference>
<keyword evidence="8" id="KW-1133">Transmembrane helix</keyword>
<comment type="pathway">
    <text evidence="2">Protein modification; protein glycosylation.</text>
</comment>
<dbReference type="Gene3D" id="3.40.50.11660">
    <property type="entry name" value="Glycosyl transferase family 10, C-terminal domain"/>
    <property type="match status" value="1"/>
</dbReference>
<dbReference type="AlphaFoldDB" id="A0ABD6EMT1"/>
<keyword evidence="5 12" id="KW-0808">Transferase</keyword>
<comment type="subcellular location">
    <subcellularLocation>
        <location evidence="1 12">Golgi apparatus</location>
        <location evidence="1 12">Golgi stack membrane</location>
        <topology evidence="1 12">Single-pass type II membrane protein</topology>
    </subcellularLocation>
</comment>
<dbReference type="GO" id="GO:0032580">
    <property type="term" value="C:Golgi cisterna membrane"/>
    <property type="evidence" value="ECO:0007669"/>
    <property type="project" value="UniProtKB-SubCell"/>
</dbReference>
<dbReference type="EC" id="2.4.1.-" evidence="12"/>
<dbReference type="InterPro" id="IPR038577">
    <property type="entry name" value="GT10-like_C_sf"/>
</dbReference>
<evidence type="ECO:0000256" key="9">
    <source>
        <dbReference type="ARBA" id="ARBA00023034"/>
    </source>
</evidence>
<evidence type="ECO:0000256" key="10">
    <source>
        <dbReference type="ARBA" id="ARBA00023136"/>
    </source>
</evidence>
<evidence type="ECO:0000256" key="1">
    <source>
        <dbReference type="ARBA" id="ARBA00004447"/>
    </source>
</evidence>
<keyword evidence="10" id="KW-0472">Membrane</keyword>
<evidence type="ECO:0000259" key="13">
    <source>
        <dbReference type="Pfam" id="PF00852"/>
    </source>
</evidence>
<accession>A0ABD6EMT1</accession>
<keyword evidence="4 12" id="KW-0328">Glycosyltransferase</keyword>
<organism evidence="14 15">
    <name type="scientific">Gnathostoma spinigerum</name>
    <dbReference type="NCBI Taxonomy" id="75299"/>
    <lineage>
        <taxon>Eukaryota</taxon>
        <taxon>Metazoa</taxon>
        <taxon>Ecdysozoa</taxon>
        <taxon>Nematoda</taxon>
        <taxon>Chromadorea</taxon>
        <taxon>Rhabditida</taxon>
        <taxon>Spirurina</taxon>
        <taxon>Gnathostomatomorpha</taxon>
        <taxon>Gnathostomatoidea</taxon>
        <taxon>Gnathostomatidae</taxon>
        <taxon>Gnathostoma</taxon>
    </lineage>
</organism>
<name>A0ABD6EMT1_9BILA</name>
<keyword evidence="6 12" id="KW-0812">Transmembrane</keyword>
<evidence type="ECO:0000256" key="3">
    <source>
        <dbReference type="ARBA" id="ARBA00008919"/>
    </source>
</evidence>
<proteinExistence type="inferred from homology"/>
<dbReference type="SUPFAM" id="SSF53756">
    <property type="entry name" value="UDP-Glycosyltransferase/glycogen phosphorylase"/>
    <property type="match status" value="1"/>
</dbReference>
<evidence type="ECO:0000256" key="6">
    <source>
        <dbReference type="ARBA" id="ARBA00022692"/>
    </source>
</evidence>
<evidence type="ECO:0000256" key="11">
    <source>
        <dbReference type="ARBA" id="ARBA00023180"/>
    </source>
</evidence>
<evidence type="ECO:0000256" key="5">
    <source>
        <dbReference type="ARBA" id="ARBA00022679"/>
    </source>
</evidence>
<evidence type="ECO:0000313" key="14">
    <source>
        <dbReference type="EMBL" id="MFH4980517.1"/>
    </source>
</evidence>
<dbReference type="Proteomes" id="UP001608902">
    <property type="component" value="Unassembled WGS sequence"/>
</dbReference>
<gene>
    <name evidence="14" type="ORF">AB6A40_007226</name>
</gene>
<dbReference type="PANTHER" id="PTHR48438:SF1">
    <property type="entry name" value="ALPHA-(1,3)-FUCOSYLTRANSFERASE C-RELATED"/>
    <property type="match status" value="1"/>
</dbReference>
<dbReference type="Pfam" id="PF00852">
    <property type="entry name" value="Glyco_transf_10"/>
    <property type="match status" value="1"/>
</dbReference>
<keyword evidence="9 12" id="KW-0333">Golgi apparatus</keyword>
<evidence type="ECO:0000256" key="2">
    <source>
        <dbReference type="ARBA" id="ARBA00004922"/>
    </source>
</evidence>
<dbReference type="GO" id="GO:0008417">
    <property type="term" value="F:fucosyltransferase activity"/>
    <property type="evidence" value="ECO:0007669"/>
    <property type="project" value="UniProtKB-ARBA"/>
</dbReference>
<evidence type="ECO:0000256" key="7">
    <source>
        <dbReference type="ARBA" id="ARBA00022968"/>
    </source>
</evidence>
<feature type="domain" description="Fucosyltransferase C-terminal" evidence="13">
    <location>
        <begin position="22"/>
        <end position="193"/>
    </location>
</feature>
<keyword evidence="7" id="KW-0735">Signal-anchor</keyword>
<evidence type="ECO:0000256" key="8">
    <source>
        <dbReference type="ARBA" id="ARBA00022989"/>
    </source>
</evidence>
<evidence type="ECO:0000313" key="15">
    <source>
        <dbReference type="Proteomes" id="UP001608902"/>
    </source>
</evidence>